<sequence length="129" mass="15166">MNRRKIILICSLLLYFTISFGTLIAQEKKTGSNDDLLKDSLYVVNKVKVLNYSLKQFDQLFFEFFRKKSDSQLVLTKSEFYSYTIRIAIFSDRLAALYPEQKQTAAENKKKWFAESYQDYLLSKASVKK</sequence>
<dbReference type="RefSeq" id="WP_379857041.1">
    <property type="nucleotide sequence ID" value="NZ_JBHZQA010000002.1"/>
</dbReference>
<evidence type="ECO:0008006" key="3">
    <source>
        <dbReference type="Google" id="ProtNLM"/>
    </source>
</evidence>
<name>A0ABW6HKD9_9FLAO</name>
<dbReference type="EMBL" id="JBHZQA010000002">
    <property type="protein sequence ID" value="MFE3847213.1"/>
    <property type="molecule type" value="Genomic_DNA"/>
</dbReference>
<reference evidence="1 2" key="1">
    <citation type="submission" date="2024-06" db="EMBL/GenBank/DDBJ databases">
        <title>Flavobacterium spp. isolated from glacier.</title>
        <authorList>
            <person name="Han D."/>
        </authorList>
    </citation>
    <scope>NUCLEOTIDE SEQUENCE [LARGE SCALE GENOMIC DNA]</scope>
    <source>
        <strain evidence="1 2">LB3P45</strain>
    </source>
</reference>
<keyword evidence="2" id="KW-1185">Reference proteome</keyword>
<accession>A0ABW6HKD9</accession>
<protein>
    <recommendedName>
        <fullName evidence="3">Tail specific protease N-terminal domain-containing protein</fullName>
    </recommendedName>
</protein>
<dbReference type="Proteomes" id="UP001600039">
    <property type="component" value="Unassembled WGS sequence"/>
</dbReference>
<evidence type="ECO:0000313" key="2">
    <source>
        <dbReference type="Proteomes" id="UP001600039"/>
    </source>
</evidence>
<gene>
    <name evidence="1" type="ORF">ACFX5D_04435</name>
</gene>
<organism evidence="1 2">
    <name type="scientific">Flavobacterium fructosi</name>
    <dbReference type="NCBI Taxonomy" id="3230416"/>
    <lineage>
        <taxon>Bacteria</taxon>
        <taxon>Pseudomonadati</taxon>
        <taxon>Bacteroidota</taxon>
        <taxon>Flavobacteriia</taxon>
        <taxon>Flavobacteriales</taxon>
        <taxon>Flavobacteriaceae</taxon>
        <taxon>Flavobacterium</taxon>
    </lineage>
</organism>
<comment type="caution">
    <text evidence="1">The sequence shown here is derived from an EMBL/GenBank/DDBJ whole genome shotgun (WGS) entry which is preliminary data.</text>
</comment>
<proteinExistence type="predicted"/>
<evidence type="ECO:0000313" key="1">
    <source>
        <dbReference type="EMBL" id="MFE3847213.1"/>
    </source>
</evidence>